<proteinExistence type="predicted"/>
<dbReference type="SMART" id="SM00450">
    <property type="entry name" value="RHOD"/>
    <property type="match status" value="1"/>
</dbReference>
<dbReference type="SUPFAM" id="SSF52540">
    <property type="entry name" value="P-loop containing nucleoside triphosphate hydrolases"/>
    <property type="match status" value="1"/>
</dbReference>
<sequence length="350" mass="40753">MKTVKIENALRLNKVKFIDVRTEKEYNEDNILDALNIPLFNDDEYHKIGTIYKKKGKHEAIEKGFDYISYKLKDMYLKITDIINEYDNVVIYCSRGGMRSGSLVSLLSSLGLDIYQLEGGYKAYRNFVLDYFKVVMDTKKFISVHGLTGVGKTDLLKKLEKRDIDILDLEGAAKNSGSTFGFITFDEKPPTQKSFETKIFESLFFSNTNYIFVESESRRVGHVLVPIEIYESMTTEGYRIILESSLKSRIDRLCRDYIYTKGSENIEVLKDCINKFRKRLGNKTVDEYIDLLELGKYEELVERYLVDYYDPLYMYSVEKYKYDKHISSDDIDKIVEEVIKFQKAAVEGAI</sequence>
<evidence type="ECO:0000313" key="3">
    <source>
        <dbReference type="EMBL" id="SHG90482.1"/>
    </source>
</evidence>
<dbReference type="EMBL" id="FQWX01000011">
    <property type="protein sequence ID" value="SHG90482.1"/>
    <property type="molecule type" value="Genomic_DNA"/>
</dbReference>
<keyword evidence="1" id="KW-0711">Selenium</keyword>
<dbReference type="PROSITE" id="PS50206">
    <property type="entry name" value="RHODANESE_3"/>
    <property type="match status" value="1"/>
</dbReference>
<dbReference type="AlphaFoldDB" id="A0A1M5NLU4"/>
<dbReference type="Gene3D" id="3.40.50.300">
    <property type="entry name" value="P-loop containing nucleotide triphosphate hydrolases"/>
    <property type="match status" value="1"/>
</dbReference>
<protein>
    <submittedName>
        <fullName evidence="3">tRNA 2-selenouridine synthase</fullName>
    </submittedName>
</protein>
<name>A0A1M5NLU4_9FIRM</name>
<reference evidence="4" key="1">
    <citation type="submission" date="2016-11" db="EMBL/GenBank/DDBJ databases">
        <authorList>
            <person name="Varghese N."/>
            <person name="Submissions S."/>
        </authorList>
    </citation>
    <scope>NUCLEOTIDE SEQUENCE [LARGE SCALE GENOMIC DNA]</scope>
    <source>
        <strain evidence="4">DSM 2635</strain>
    </source>
</reference>
<dbReference type="SUPFAM" id="SSF52821">
    <property type="entry name" value="Rhodanese/Cell cycle control phosphatase"/>
    <property type="match status" value="1"/>
</dbReference>
<keyword evidence="4" id="KW-1185">Reference proteome</keyword>
<dbReference type="GO" id="GO:0002098">
    <property type="term" value="P:tRNA wobble uridine modification"/>
    <property type="evidence" value="ECO:0007669"/>
    <property type="project" value="InterPro"/>
</dbReference>
<dbReference type="Pfam" id="PF00581">
    <property type="entry name" value="Rhodanese"/>
    <property type="match status" value="1"/>
</dbReference>
<dbReference type="Gene3D" id="3.40.250.10">
    <property type="entry name" value="Rhodanese-like domain"/>
    <property type="match status" value="1"/>
</dbReference>
<dbReference type="InterPro" id="IPR001763">
    <property type="entry name" value="Rhodanese-like_dom"/>
</dbReference>
<evidence type="ECO:0000256" key="1">
    <source>
        <dbReference type="ARBA" id="ARBA00023266"/>
    </source>
</evidence>
<feature type="domain" description="Rhodanese" evidence="2">
    <location>
        <begin position="11"/>
        <end position="133"/>
    </location>
</feature>
<dbReference type="NCBIfam" id="NF008750">
    <property type="entry name" value="PRK11784.1-2"/>
    <property type="match status" value="1"/>
</dbReference>
<dbReference type="Proteomes" id="UP000243255">
    <property type="component" value="Unassembled WGS sequence"/>
</dbReference>
<evidence type="ECO:0000313" key="4">
    <source>
        <dbReference type="Proteomes" id="UP000243255"/>
    </source>
</evidence>
<dbReference type="InterPro" id="IPR017582">
    <property type="entry name" value="SelU"/>
</dbReference>
<dbReference type="InterPro" id="IPR027417">
    <property type="entry name" value="P-loop_NTPase"/>
</dbReference>
<dbReference type="PANTHER" id="PTHR30401:SF0">
    <property type="entry name" value="TRNA 2-SELENOURIDINE SYNTHASE"/>
    <property type="match status" value="1"/>
</dbReference>
<dbReference type="GO" id="GO:0043828">
    <property type="term" value="F:tRNA 2-selenouridine synthase activity"/>
    <property type="evidence" value="ECO:0007669"/>
    <property type="project" value="InterPro"/>
</dbReference>
<gene>
    <name evidence="3" type="ORF">SAMN04488530_1117</name>
</gene>
<dbReference type="RefSeq" id="WP_073125464.1">
    <property type="nucleotide sequence ID" value="NZ_BAABCH010000100.1"/>
</dbReference>
<dbReference type="OrthoDB" id="9808735at2"/>
<dbReference type="PANTHER" id="PTHR30401">
    <property type="entry name" value="TRNA 2-SELENOURIDINE SYNTHASE"/>
    <property type="match status" value="1"/>
</dbReference>
<dbReference type="InterPro" id="IPR058840">
    <property type="entry name" value="AAA_SelU"/>
</dbReference>
<dbReference type="Pfam" id="PF26341">
    <property type="entry name" value="AAA_SelU"/>
    <property type="match status" value="1"/>
</dbReference>
<dbReference type="NCBIfam" id="TIGR03167">
    <property type="entry name" value="tRNA_sel_U_synt"/>
    <property type="match status" value="1"/>
</dbReference>
<dbReference type="InterPro" id="IPR036873">
    <property type="entry name" value="Rhodanese-like_dom_sf"/>
</dbReference>
<dbReference type="STRING" id="1121321.SAMN04488530_1117"/>
<organism evidence="3 4">
    <name type="scientific">Asaccharospora irregularis DSM 2635</name>
    <dbReference type="NCBI Taxonomy" id="1121321"/>
    <lineage>
        <taxon>Bacteria</taxon>
        <taxon>Bacillati</taxon>
        <taxon>Bacillota</taxon>
        <taxon>Clostridia</taxon>
        <taxon>Peptostreptococcales</taxon>
        <taxon>Peptostreptococcaceae</taxon>
        <taxon>Asaccharospora</taxon>
    </lineage>
</organism>
<accession>A0A1M5NLU4</accession>
<evidence type="ECO:0000259" key="2">
    <source>
        <dbReference type="PROSITE" id="PS50206"/>
    </source>
</evidence>